<evidence type="ECO:0000256" key="1">
    <source>
        <dbReference type="ARBA" id="ARBA00001971"/>
    </source>
</evidence>
<gene>
    <name evidence="16" type="ORF">D9758_007265</name>
</gene>
<dbReference type="Pfam" id="PF00067">
    <property type="entry name" value="p450"/>
    <property type="match status" value="1"/>
</dbReference>
<dbReference type="Gene3D" id="1.10.630.10">
    <property type="entry name" value="Cytochrome P450"/>
    <property type="match status" value="1"/>
</dbReference>
<proteinExistence type="inferred from homology"/>
<keyword evidence="17" id="KW-1185">Reference proteome</keyword>
<evidence type="ECO:0000256" key="15">
    <source>
        <dbReference type="SAM" id="Phobius"/>
    </source>
</evidence>
<evidence type="ECO:0000256" key="10">
    <source>
        <dbReference type="ARBA" id="ARBA00023004"/>
    </source>
</evidence>
<dbReference type="GO" id="GO:0020037">
    <property type="term" value="F:heme binding"/>
    <property type="evidence" value="ECO:0007669"/>
    <property type="project" value="InterPro"/>
</dbReference>
<evidence type="ECO:0000256" key="3">
    <source>
        <dbReference type="ARBA" id="ARBA00004721"/>
    </source>
</evidence>
<dbReference type="InterPro" id="IPR017972">
    <property type="entry name" value="Cyt_P450_CS"/>
</dbReference>
<dbReference type="PRINTS" id="PR00463">
    <property type="entry name" value="EP450I"/>
</dbReference>
<evidence type="ECO:0000256" key="6">
    <source>
        <dbReference type="ARBA" id="ARBA00022692"/>
    </source>
</evidence>
<dbReference type="GO" id="GO:0016020">
    <property type="term" value="C:membrane"/>
    <property type="evidence" value="ECO:0007669"/>
    <property type="project" value="UniProtKB-SubCell"/>
</dbReference>
<keyword evidence="12 15" id="KW-0472">Membrane</keyword>
<keyword evidence="5 13" id="KW-0349">Heme</keyword>
<evidence type="ECO:0000256" key="5">
    <source>
        <dbReference type="ARBA" id="ARBA00022617"/>
    </source>
</evidence>
<dbReference type="SUPFAM" id="SSF48264">
    <property type="entry name" value="Cytochrome P450"/>
    <property type="match status" value="1"/>
</dbReference>
<comment type="subcellular location">
    <subcellularLocation>
        <location evidence="2">Membrane</location>
    </subcellularLocation>
</comment>
<comment type="similarity">
    <text evidence="4 14">Belongs to the cytochrome P450 family.</text>
</comment>
<evidence type="ECO:0000256" key="13">
    <source>
        <dbReference type="PIRSR" id="PIRSR602401-1"/>
    </source>
</evidence>
<evidence type="ECO:0000256" key="12">
    <source>
        <dbReference type="ARBA" id="ARBA00023136"/>
    </source>
</evidence>
<keyword evidence="7 13" id="KW-0479">Metal-binding</keyword>
<evidence type="ECO:0000256" key="9">
    <source>
        <dbReference type="ARBA" id="ARBA00023002"/>
    </source>
</evidence>
<dbReference type="InterPro" id="IPR002401">
    <property type="entry name" value="Cyt_P450_E_grp-I"/>
</dbReference>
<dbReference type="EMBL" id="JAACJM010000069">
    <property type="protein sequence ID" value="KAF5351591.1"/>
    <property type="molecule type" value="Genomic_DNA"/>
</dbReference>
<keyword evidence="11 14" id="KW-0503">Monooxygenase</keyword>
<accession>A0A8H5D0Z4</accession>
<keyword evidence="9 14" id="KW-0560">Oxidoreductase</keyword>
<dbReference type="PANTHER" id="PTHR24305:SF166">
    <property type="entry name" value="CYTOCHROME P450 12A4, MITOCHONDRIAL-RELATED"/>
    <property type="match status" value="1"/>
</dbReference>
<evidence type="ECO:0000256" key="8">
    <source>
        <dbReference type="ARBA" id="ARBA00022989"/>
    </source>
</evidence>
<dbReference type="InterPro" id="IPR050121">
    <property type="entry name" value="Cytochrome_P450_monoxygenase"/>
</dbReference>
<dbReference type="GO" id="GO:0004497">
    <property type="term" value="F:monooxygenase activity"/>
    <property type="evidence" value="ECO:0007669"/>
    <property type="project" value="UniProtKB-KW"/>
</dbReference>
<name>A0A8H5D0Z4_9AGAR</name>
<evidence type="ECO:0000256" key="14">
    <source>
        <dbReference type="RuleBase" id="RU000461"/>
    </source>
</evidence>
<dbReference type="GO" id="GO:0005506">
    <property type="term" value="F:iron ion binding"/>
    <property type="evidence" value="ECO:0007669"/>
    <property type="project" value="InterPro"/>
</dbReference>
<comment type="cofactor">
    <cofactor evidence="1 13">
        <name>heme</name>
        <dbReference type="ChEBI" id="CHEBI:30413"/>
    </cofactor>
</comment>
<protein>
    <recommendedName>
        <fullName evidence="18">Cytochrome P450</fullName>
    </recommendedName>
</protein>
<evidence type="ECO:0008006" key="18">
    <source>
        <dbReference type="Google" id="ProtNLM"/>
    </source>
</evidence>
<dbReference type="OrthoDB" id="1470350at2759"/>
<evidence type="ECO:0000256" key="11">
    <source>
        <dbReference type="ARBA" id="ARBA00023033"/>
    </source>
</evidence>
<sequence>MSSQEYPPPVLSTSPKVMITPTPQLVAIFVVAFVTIWFSKRGRRRSNLGNLPSPPSAGFFIGHLKYLFNPVKAWDFHQKLMNEYGPVVRVNGKLGEDLLYTYDPKVLHHVLVKDQPKFERLNLLMSQILFGDGMLSVSGDHHRKQKKALNPVFSIAHMREMSQKLQGGLGEKVSNGPQEVDMMAWMSRTALELIGQSGLGYSFDPMTNDATEHTYSKMIKNLIPTFGRLPVLRFYIMRIARYFGPPGFRRFLVNITPSKTLHQVRDMCDYMWALSEEIYQSKKKALAEGDEAVQNQIGRGKDIISILMKGNLNTDEDQLDEKELIAQYLAYILAQMSTLIFAAMDTTSNALSRILQLLSTHPEVQDKLREELVEARPFGGELSYDTLVELPYLDAVCRETLRLYPPVANLGRIANEDAVLPLSKPIIGRDGNKITEVYIPKGTSVLMSFINSNRNPEIWGPDALEWKPERWLSPLPKEVVDAHIPGVYSHLYVLTITKYGNEEHAADFFSVLFRMTFSAGARSCIGFKFSQLEMKAVLSMLVSSFKFAPTKDKIVWHMNGISVPFVEGNKERTCLPLVVSMVKQSKEN</sequence>
<reference evidence="16 17" key="1">
    <citation type="journal article" date="2020" name="ISME J.">
        <title>Uncovering the hidden diversity of litter-decomposition mechanisms in mushroom-forming fungi.</title>
        <authorList>
            <person name="Floudas D."/>
            <person name="Bentzer J."/>
            <person name="Ahren D."/>
            <person name="Johansson T."/>
            <person name="Persson P."/>
            <person name="Tunlid A."/>
        </authorList>
    </citation>
    <scope>NUCLEOTIDE SEQUENCE [LARGE SCALE GENOMIC DNA]</scope>
    <source>
        <strain evidence="16 17">CBS 291.85</strain>
    </source>
</reference>
<evidence type="ECO:0000313" key="17">
    <source>
        <dbReference type="Proteomes" id="UP000559256"/>
    </source>
</evidence>
<dbReference type="InterPro" id="IPR001128">
    <property type="entry name" value="Cyt_P450"/>
</dbReference>
<evidence type="ECO:0000256" key="7">
    <source>
        <dbReference type="ARBA" id="ARBA00022723"/>
    </source>
</evidence>
<evidence type="ECO:0000256" key="4">
    <source>
        <dbReference type="ARBA" id="ARBA00010617"/>
    </source>
</evidence>
<organism evidence="16 17">
    <name type="scientific">Tetrapyrgos nigripes</name>
    <dbReference type="NCBI Taxonomy" id="182062"/>
    <lineage>
        <taxon>Eukaryota</taxon>
        <taxon>Fungi</taxon>
        <taxon>Dikarya</taxon>
        <taxon>Basidiomycota</taxon>
        <taxon>Agaricomycotina</taxon>
        <taxon>Agaricomycetes</taxon>
        <taxon>Agaricomycetidae</taxon>
        <taxon>Agaricales</taxon>
        <taxon>Marasmiineae</taxon>
        <taxon>Marasmiaceae</taxon>
        <taxon>Tetrapyrgos</taxon>
    </lineage>
</organism>
<keyword evidence="6 15" id="KW-0812">Transmembrane</keyword>
<dbReference type="PROSITE" id="PS00086">
    <property type="entry name" value="CYTOCHROME_P450"/>
    <property type="match status" value="1"/>
</dbReference>
<comment type="caution">
    <text evidence="16">The sequence shown here is derived from an EMBL/GenBank/DDBJ whole genome shotgun (WGS) entry which is preliminary data.</text>
</comment>
<keyword evidence="10 13" id="KW-0408">Iron</keyword>
<evidence type="ECO:0000313" key="16">
    <source>
        <dbReference type="EMBL" id="KAF5351591.1"/>
    </source>
</evidence>
<feature type="transmembrane region" description="Helical" evidence="15">
    <location>
        <begin position="20"/>
        <end position="38"/>
    </location>
</feature>
<dbReference type="PANTHER" id="PTHR24305">
    <property type="entry name" value="CYTOCHROME P450"/>
    <property type="match status" value="1"/>
</dbReference>
<keyword evidence="8 15" id="KW-1133">Transmembrane helix</keyword>
<dbReference type="Proteomes" id="UP000559256">
    <property type="component" value="Unassembled WGS sequence"/>
</dbReference>
<dbReference type="CDD" id="cd11069">
    <property type="entry name" value="CYP_FUM15-like"/>
    <property type="match status" value="1"/>
</dbReference>
<feature type="binding site" description="axial binding residue" evidence="13">
    <location>
        <position position="524"/>
    </location>
    <ligand>
        <name>heme</name>
        <dbReference type="ChEBI" id="CHEBI:30413"/>
    </ligand>
    <ligandPart>
        <name>Fe</name>
        <dbReference type="ChEBI" id="CHEBI:18248"/>
    </ligandPart>
</feature>
<dbReference type="GO" id="GO:0016705">
    <property type="term" value="F:oxidoreductase activity, acting on paired donors, with incorporation or reduction of molecular oxygen"/>
    <property type="evidence" value="ECO:0007669"/>
    <property type="project" value="InterPro"/>
</dbReference>
<dbReference type="AlphaFoldDB" id="A0A8H5D0Z4"/>
<comment type="pathway">
    <text evidence="3">Secondary metabolite biosynthesis; terpenoid biosynthesis.</text>
</comment>
<evidence type="ECO:0000256" key="2">
    <source>
        <dbReference type="ARBA" id="ARBA00004370"/>
    </source>
</evidence>
<dbReference type="InterPro" id="IPR036396">
    <property type="entry name" value="Cyt_P450_sf"/>
</dbReference>